<gene>
    <name evidence="3" type="ORF">EFL26_01350</name>
</gene>
<evidence type="ECO:0000259" key="2">
    <source>
        <dbReference type="PROSITE" id="PS51819"/>
    </source>
</evidence>
<dbReference type="InterPro" id="IPR004360">
    <property type="entry name" value="Glyas_Fos-R_dOase_dom"/>
</dbReference>
<dbReference type="OrthoDB" id="9798201at2"/>
<reference evidence="3 4" key="1">
    <citation type="submission" date="2018-11" db="EMBL/GenBank/DDBJ databases">
        <authorList>
            <person name="Li F."/>
        </authorList>
    </citation>
    <scope>NUCLEOTIDE SEQUENCE [LARGE SCALE GENOMIC DNA]</scope>
    <source>
        <strain evidence="3 4">Gsoil 818</strain>
    </source>
</reference>
<dbReference type="InterPro" id="IPR037523">
    <property type="entry name" value="VOC_core"/>
</dbReference>
<evidence type="ECO:0000313" key="4">
    <source>
        <dbReference type="Proteomes" id="UP000279994"/>
    </source>
</evidence>
<dbReference type="GO" id="GO:0046872">
    <property type="term" value="F:metal ion binding"/>
    <property type="evidence" value="ECO:0007669"/>
    <property type="project" value="UniProtKB-KW"/>
</dbReference>
<accession>A0A3N0GZ81</accession>
<dbReference type="GO" id="GO:0046491">
    <property type="term" value="P:L-methylmalonyl-CoA metabolic process"/>
    <property type="evidence" value="ECO:0007669"/>
    <property type="project" value="TreeGrafter"/>
</dbReference>
<evidence type="ECO:0000313" key="3">
    <source>
        <dbReference type="EMBL" id="RNM17460.1"/>
    </source>
</evidence>
<protein>
    <submittedName>
        <fullName evidence="3">VOC family protein</fullName>
    </submittedName>
</protein>
<dbReference type="PANTHER" id="PTHR43048:SF3">
    <property type="entry name" value="METHYLMALONYL-COA EPIMERASE, MITOCHONDRIAL"/>
    <property type="match status" value="1"/>
</dbReference>
<evidence type="ECO:0000256" key="1">
    <source>
        <dbReference type="ARBA" id="ARBA00022723"/>
    </source>
</evidence>
<dbReference type="Gene3D" id="3.10.180.10">
    <property type="entry name" value="2,3-Dihydroxybiphenyl 1,2-Dioxygenase, domain 1"/>
    <property type="match status" value="1"/>
</dbReference>
<dbReference type="Pfam" id="PF00903">
    <property type="entry name" value="Glyoxalase"/>
    <property type="match status" value="1"/>
</dbReference>
<dbReference type="CDD" id="cd06587">
    <property type="entry name" value="VOC"/>
    <property type="match status" value="1"/>
</dbReference>
<keyword evidence="1" id="KW-0479">Metal-binding</keyword>
<dbReference type="GO" id="GO:0004493">
    <property type="term" value="F:methylmalonyl-CoA epimerase activity"/>
    <property type="evidence" value="ECO:0007669"/>
    <property type="project" value="TreeGrafter"/>
</dbReference>
<dbReference type="PANTHER" id="PTHR43048">
    <property type="entry name" value="METHYLMALONYL-COA EPIMERASE"/>
    <property type="match status" value="1"/>
</dbReference>
<dbReference type="Proteomes" id="UP000279994">
    <property type="component" value="Unassembled WGS sequence"/>
</dbReference>
<keyword evidence="4" id="KW-1185">Reference proteome</keyword>
<dbReference type="SUPFAM" id="SSF54593">
    <property type="entry name" value="Glyoxalase/Bleomycin resistance protein/Dihydroxybiphenyl dioxygenase"/>
    <property type="match status" value="1"/>
</dbReference>
<dbReference type="RefSeq" id="WP_123221080.1">
    <property type="nucleotide sequence ID" value="NZ_RJSF01000003.1"/>
</dbReference>
<dbReference type="EMBL" id="RJSF01000003">
    <property type="protein sequence ID" value="RNM17460.1"/>
    <property type="molecule type" value="Genomic_DNA"/>
</dbReference>
<dbReference type="PROSITE" id="PS51819">
    <property type="entry name" value="VOC"/>
    <property type="match status" value="1"/>
</dbReference>
<dbReference type="InterPro" id="IPR051785">
    <property type="entry name" value="MMCE/EMCE_epimerase"/>
</dbReference>
<proteinExistence type="predicted"/>
<organism evidence="3 4">
    <name type="scientific">Nocardioides pocheonensis</name>
    <dbReference type="NCBI Taxonomy" id="661485"/>
    <lineage>
        <taxon>Bacteria</taxon>
        <taxon>Bacillati</taxon>
        <taxon>Actinomycetota</taxon>
        <taxon>Actinomycetes</taxon>
        <taxon>Propionibacteriales</taxon>
        <taxon>Nocardioidaceae</taxon>
        <taxon>Nocardioides</taxon>
    </lineage>
</organism>
<dbReference type="InterPro" id="IPR029068">
    <property type="entry name" value="Glyas_Bleomycin-R_OHBP_Dase"/>
</dbReference>
<comment type="caution">
    <text evidence="3">The sequence shown here is derived from an EMBL/GenBank/DDBJ whole genome shotgun (WGS) entry which is preliminary data.</text>
</comment>
<sequence>MRLAGQARKAFDPRRHTPRFWRGPDQTLEAAVAVCRYLVTDVDASVAFYTKLGFAAEQQFGPAMAIMRRDDLVLWLAGPDASAARPMPDGRRPEPGGWNRFVVTVDDLPATVEELRAAGVAFRNDVVTGPGGKQILCEDPSGNVVELFQPA</sequence>
<dbReference type="AlphaFoldDB" id="A0A3N0GZ81"/>
<feature type="domain" description="VOC" evidence="2">
    <location>
        <begin position="31"/>
        <end position="150"/>
    </location>
</feature>
<name>A0A3N0GZ81_9ACTN</name>